<dbReference type="SUPFAM" id="SSF88874">
    <property type="entry name" value="Receptor-binding domain of short tail fibre protein gp12"/>
    <property type="match status" value="1"/>
</dbReference>
<dbReference type="Gene3D" id="3.90.1340.10">
    <property type="entry name" value="Phage tail collar domain"/>
    <property type="match status" value="1"/>
</dbReference>
<dbReference type="InterPro" id="IPR011083">
    <property type="entry name" value="Phage_tail_collar_dom"/>
</dbReference>
<sequence length="163" mass="16971">MFGGNFPPNGWAFCDGQTLPISENEVLFNLIGTTYGGDGQETFNLPNLQGRVPIHQGTGGGLQTYVIGESAGVESVTLNTQQIPVHTHAFLGSTAAGNNAGPSGNILATSTLVTPYNSLETPGTNMAASAIQQVGGSQPHENMQPFLCISFIISLFGVFPSQT</sequence>
<gene>
    <name evidence="2" type="ORF">BGE01nite_19450</name>
</gene>
<reference evidence="2 3" key="1">
    <citation type="submission" date="2019-07" db="EMBL/GenBank/DDBJ databases">
        <title>Whole genome shotgun sequence of Brevifollis gellanilyticus NBRC 108608.</title>
        <authorList>
            <person name="Hosoyama A."/>
            <person name="Uohara A."/>
            <person name="Ohji S."/>
            <person name="Ichikawa N."/>
        </authorList>
    </citation>
    <scope>NUCLEOTIDE SEQUENCE [LARGE SCALE GENOMIC DNA]</scope>
    <source>
        <strain evidence="2 3">NBRC 108608</strain>
    </source>
</reference>
<accession>A0A512M7F7</accession>
<dbReference type="AlphaFoldDB" id="A0A512M7F7"/>
<evidence type="ECO:0000313" key="3">
    <source>
        <dbReference type="Proteomes" id="UP000321577"/>
    </source>
</evidence>
<dbReference type="Proteomes" id="UP000321577">
    <property type="component" value="Unassembled WGS sequence"/>
</dbReference>
<evidence type="ECO:0000313" key="2">
    <source>
        <dbReference type="EMBL" id="GEP42654.1"/>
    </source>
</evidence>
<feature type="domain" description="Phage tail collar" evidence="1">
    <location>
        <begin position="1"/>
        <end position="53"/>
    </location>
</feature>
<name>A0A512M7F7_9BACT</name>
<comment type="caution">
    <text evidence="2">The sequence shown here is derived from an EMBL/GenBank/DDBJ whole genome shotgun (WGS) entry which is preliminary data.</text>
</comment>
<dbReference type="EMBL" id="BKAG01000011">
    <property type="protein sequence ID" value="GEP42654.1"/>
    <property type="molecule type" value="Genomic_DNA"/>
</dbReference>
<organism evidence="2 3">
    <name type="scientific">Brevifollis gellanilyticus</name>
    <dbReference type="NCBI Taxonomy" id="748831"/>
    <lineage>
        <taxon>Bacteria</taxon>
        <taxon>Pseudomonadati</taxon>
        <taxon>Verrucomicrobiota</taxon>
        <taxon>Verrucomicrobiia</taxon>
        <taxon>Verrucomicrobiales</taxon>
        <taxon>Verrucomicrobiaceae</taxon>
    </lineage>
</organism>
<dbReference type="InterPro" id="IPR037053">
    <property type="entry name" value="Phage_tail_collar_dom_sf"/>
</dbReference>
<protein>
    <submittedName>
        <fullName evidence="2">Tail Collar domain-containing protein</fullName>
    </submittedName>
</protein>
<proteinExistence type="predicted"/>
<dbReference type="Pfam" id="PF07484">
    <property type="entry name" value="Collar"/>
    <property type="match status" value="1"/>
</dbReference>
<keyword evidence="3" id="KW-1185">Reference proteome</keyword>
<evidence type="ECO:0000259" key="1">
    <source>
        <dbReference type="Pfam" id="PF07484"/>
    </source>
</evidence>